<evidence type="ECO:0000313" key="6">
    <source>
        <dbReference type="Proteomes" id="UP000050164"/>
    </source>
</evidence>
<reference evidence="3" key="2">
    <citation type="submission" date="2015-03" db="EMBL/GenBank/DDBJ databases">
        <authorList>
            <consortium name="Pathogen Informatics"/>
            <person name="Murphy D."/>
        </authorList>
    </citation>
    <scope>NUCLEOTIDE SEQUENCE</scope>
    <source>
        <strain evidence="3">N09902308</strain>
    </source>
</reference>
<accession>A0A655IXT9</accession>
<evidence type="ECO:0000313" key="4">
    <source>
        <dbReference type="Proteomes" id="UP000039021"/>
    </source>
</evidence>
<dbReference type="SUPFAM" id="SSF53706">
    <property type="entry name" value="Formate dehydrogenase/DMSO reductase, domains 1-3"/>
    <property type="match status" value="1"/>
</dbReference>
<gene>
    <name evidence="2" type="ORF">ERS007720_02110</name>
    <name evidence="3" type="ORF">ERS007739_00355</name>
    <name evidence="1" type="ORF">ERS027659_00904</name>
</gene>
<sequence>MPESGRRYADDARHELSENWEFPLRFINASGVDPKARVPPVFLPQIGRLTPDAVGEAIGIAADDIPMAARWIGSRPCSLIGQPNTMGDEMGYLGPGLAGQRCVDRLVMGASRSTCSRLPVIASVDERLSVLKPVRPRLHSISFIFKGRPGEVYLTVTGYNFRGVP</sequence>
<evidence type="ECO:0000313" key="3">
    <source>
        <dbReference type="EMBL" id="COW93351.1"/>
    </source>
</evidence>
<protein>
    <submittedName>
        <fullName evidence="2">Uncharacterized protein</fullName>
    </submittedName>
</protein>
<dbReference type="EMBL" id="CSBK01000098">
    <property type="protein sequence ID" value="COW93351.1"/>
    <property type="molecule type" value="Genomic_DNA"/>
</dbReference>
<evidence type="ECO:0000313" key="2">
    <source>
        <dbReference type="EMBL" id="COW24123.1"/>
    </source>
</evidence>
<dbReference type="Proteomes" id="UP000039021">
    <property type="component" value="Unassembled WGS sequence"/>
</dbReference>
<dbReference type="EMBL" id="CNFT01000141">
    <property type="protein sequence ID" value="CKR19953.1"/>
    <property type="molecule type" value="Genomic_DNA"/>
</dbReference>
<dbReference type="Proteomes" id="UP000044938">
    <property type="component" value="Unassembled WGS sequence"/>
</dbReference>
<organism evidence="2 5">
    <name type="scientific">Mycobacterium tuberculosis</name>
    <dbReference type="NCBI Taxonomy" id="1773"/>
    <lineage>
        <taxon>Bacteria</taxon>
        <taxon>Bacillati</taxon>
        <taxon>Actinomycetota</taxon>
        <taxon>Actinomycetes</taxon>
        <taxon>Mycobacteriales</taxon>
        <taxon>Mycobacteriaceae</taxon>
        <taxon>Mycobacterium</taxon>
        <taxon>Mycobacterium tuberculosis complex</taxon>
    </lineage>
</organism>
<dbReference type="AlphaFoldDB" id="A0A655IXT9"/>
<dbReference type="EMBL" id="CSAJ01000250">
    <property type="protein sequence ID" value="COW24123.1"/>
    <property type="molecule type" value="Genomic_DNA"/>
</dbReference>
<reference evidence="4 5" key="1">
    <citation type="submission" date="2015-03" db="EMBL/GenBank/DDBJ databases">
        <authorList>
            <consortium name="Pathogen Informatics"/>
        </authorList>
    </citation>
    <scope>NUCLEOTIDE SEQUENCE [LARGE SCALE GENOMIC DNA]</scope>
    <source>
        <strain evidence="1 6">Bir 185</strain>
        <strain evidence="2 5">M09401471</strain>
        <strain evidence="4">N09902308</strain>
    </source>
</reference>
<evidence type="ECO:0000313" key="5">
    <source>
        <dbReference type="Proteomes" id="UP000044938"/>
    </source>
</evidence>
<proteinExistence type="predicted"/>
<evidence type="ECO:0000313" key="1">
    <source>
        <dbReference type="EMBL" id="CKR19953.1"/>
    </source>
</evidence>
<dbReference type="Proteomes" id="UP000050164">
    <property type="component" value="Unassembled WGS sequence"/>
</dbReference>
<name>A0A655IXT9_MYCTX</name>